<evidence type="ECO:0000259" key="5">
    <source>
        <dbReference type="PROSITE" id="PS50931"/>
    </source>
</evidence>
<dbReference type="Proteomes" id="UP000321764">
    <property type="component" value="Unassembled WGS sequence"/>
</dbReference>
<dbReference type="InterPro" id="IPR058163">
    <property type="entry name" value="LysR-type_TF_proteobact-type"/>
</dbReference>
<keyword evidence="4" id="KW-0804">Transcription</keyword>
<dbReference type="Gene3D" id="1.10.10.10">
    <property type="entry name" value="Winged helix-like DNA-binding domain superfamily/Winged helix DNA-binding domain"/>
    <property type="match status" value="1"/>
</dbReference>
<reference evidence="6 7" key="1">
    <citation type="submission" date="2019-07" db="EMBL/GenBank/DDBJ databases">
        <title>Reinekea sp. strain SSH23 genome sequencing and assembly.</title>
        <authorList>
            <person name="Kim I."/>
        </authorList>
    </citation>
    <scope>NUCLEOTIDE SEQUENCE [LARGE SCALE GENOMIC DNA]</scope>
    <source>
        <strain evidence="6 7">SSH23</strain>
    </source>
</reference>
<dbReference type="AlphaFoldDB" id="A0A5C8ZCJ9"/>
<dbReference type="PANTHER" id="PTHR30537:SF5">
    <property type="entry name" value="HTH-TYPE TRANSCRIPTIONAL ACTIVATOR TTDR-RELATED"/>
    <property type="match status" value="1"/>
</dbReference>
<proteinExistence type="inferred from homology"/>
<keyword evidence="3" id="KW-0238">DNA-binding</keyword>
<dbReference type="PRINTS" id="PR00039">
    <property type="entry name" value="HTHLYSR"/>
</dbReference>
<name>A0A5C8ZCJ9_9GAMM</name>
<dbReference type="GO" id="GO:0006351">
    <property type="term" value="P:DNA-templated transcription"/>
    <property type="evidence" value="ECO:0007669"/>
    <property type="project" value="TreeGrafter"/>
</dbReference>
<evidence type="ECO:0000313" key="6">
    <source>
        <dbReference type="EMBL" id="TXR54868.1"/>
    </source>
</evidence>
<dbReference type="Pfam" id="PF00126">
    <property type="entry name" value="HTH_1"/>
    <property type="match status" value="1"/>
</dbReference>
<dbReference type="SUPFAM" id="SSF46785">
    <property type="entry name" value="Winged helix' DNA-binding domain"/>
    <property type="match status" value="1"/>
</dbReference>
<dbReference type="InterPro" id="IPR036388">
    <property type="entry name" value="WH-like_DNA-bd_sf"/>
</dbReference>
<evidence type="ECO:0000256" key="1">
    <source>
        <dbReference type="ARBA" id="ARBA00009437"/>
    </source>
</evidence>
<keyword evidence="7" id="KW-1185">Reference proteome</keyword>
<dbReference type="SUPFAM" id="SSF53850">
    <property type="entry name" value="Periplasmic binding protein-like II"/>
    <property type="match status" value="1"/>
</dbReference>
<evidence type="ECO:0000256" key="4">
    <source>
        <dbReference type="ARBA" id="ARBA00023163"/>
    </source>
</evidence>
<dbReference type="PROSITE" id="PS50931">
    <property type="entry name" value="HTH_LYSR"/>
    <property type="match status" value="1"/>
</dbReference>
<gene>
    <name evidence="6" type="ORF">FME95_10130</name>
</gene>
<accession>A0A5C8ZCJ9</accession>
<protein>
    <submittedName>
        <fullName evidence="6">LysR family transcriptional regulator</fullName>
    </submittedName>
</protein>
<dbReference type="InterPro" id="IPR000847">
    <property type="entry name" value="LysR_HTH_N"/>
</dbReference>
<dbReference type="PANTHER" id="PTHR30537">
    <property type="entry name" value="HTH-TYPE TRANSCRIPTIONAL REGULATOR"/>
    <property type="match status" value="1"/>
</dbReference>
<dbReference type="GO" id="GO:0043565">
    <property type="term" value="F:sequence-specific DNA binding"/>
    <property type="evidence" value="ECO:0007669"/>
    <property type="project" value="TreeGrafter"/>
</dbReference>
<evidence type="ECO:0000313" key="7">
    <source>
        <dbReference type="Proteomes" id="UP000321764"/>
    </source>
</evidence>
<dbReference type="Pfam" id="PF03466">
    <property type="entry name" value="LysR_substrate"/>
    <property type="match status" value="1"/>
</dbReference>
<evidence type="ECO:0000256" key="2">
    <source>
        <dbReference type="ARBA" id="ARBA00023015"/>
    </source>
</evidence>
<evidence type="ECO:0000256" key="3">
    <source>
        <dbReference type="ARBA" id="ARBA00023125"/>
    </source>
</evidence>
<dbReference type="InterPro" id="IPR036390">
    <property type="entry name" value="WH_DNA-bd_sf"/>
</dbReference>
<comment type="caution">
    <text evidence="6">The sequence shown here is derived from an EMBL/GenBank/DDBJ whole genome shotgun (WGS) entry which is preliminary data.</text>
</comment>
<dbReference type="InterPro" id="IPR005119">
    <property type="entry name" value="LysR_subst-bd"/>
</dbReference>
<comment type="similarity">
    <text evidence="1">Belongs to the LysR transcriptional regulatory family.</text>
</comment>
<sequence length="301" mass="34061">MTPNLWTHLHWLTVLEEQQSFTRAAERLEVSKSAVSLKIKELEELAGVALVQRTTRNVRLTDAAKELVRELKQPFANIEQSFRTIRDSDGPVSGVVRVTAPVAFSRQHLVPKISEFLKLYPEIRVQLVATDQIVSLASDGFDLAIRHSDSIPETAVASVLCNTRSLLVASPNYLSKRGIPLTPRQLEEHHCIYYPRGTQEPVWTFNHDSHASESVQVLGIFAANNSEVMRDAAINHLGIAMLPDFSVQQAINQGLLFEVLPDWHIQNEFADTISIVRPYAEKVPRPVLELYRWLKNKFSEH</sequence>
<feature type="domain" description="HTH lysR-type" evidence="5">
    <location>
        <begin position="1"/>
        <end position="61"/>
    </location>
</feature>
<dbReference type="Gene3D" id="3.40.190.290">
    <property type="match status" value="1"/>
</dbReference>
<organism evidence="6 7">
    <name type="scientific">Reinekea thalattae</name>
    <dbReference type="NCBI Taxonomy" id="2593301"/>
    <lineage>
        <taxon>Bacteria</taxon>
        <taxon>Pseudomonadati</taxon>
        <taxon>Pseudomonadota</taxon>
        <taxon>Gammaproteobacteria</taxon>
        <taxon>Oceanospirillales</taxon>
        <taxon>Saccharospirillaceae</taxon>
        <taxon>Reinekea</taxon>
    </lineage>
</organism>
<keyword evidence="2" id="KW-0805">Transcription regulation</keyword>
<dbReference type="OrthoDB" id="9815676at2"/>
<dbReference type="GO" id="GO:0003700">
    <property type="term" value="F:DNA-binding transcription factor activity"/>
    <property type="evidence" value="ECO:0007669"/>
    <property type="project" value="InterPro"/>
</dbReference>
<dbReference type="RefSeq" id="WP_147714267.1">
    <property type="nucleotide sequence ID" value="NZ_VKAD01000001.1"/>
</dbReference>
<dbReference type="EMBL" id="VKAD01000001">
    <property type="protein sequence ID" value="TXR54868.1"/>
    <property type="molecule type" value="Genomic_DNA"/>
</dbReference>
<dbReference type="CDD" id="cd08422">
    <property type="entry name" value="PBP2_CrgA_like"/>
    <property type="match status" value="1"/>
</dbReference>